<dbReference type="Gene3D" id="3.30.750.80">
    <property type="entry name" value="RNA methyltransferase domain (HRMD) like"/>
    <property type="match status" value="1"/>
</dbReference>
<name>A0A2S5KQ17_9PROT</name>
<dbReference type="SUPFAM" id="SSF53335">
    <property type="entry name" value="S-adenosyl-L-methionine-dependent methyltransferases"/>
    <property type="match status" value="1"/>
</dbReference>
<dbReference type="InterPro" id="IPR029063">
    <property type="entry name" value="SAM-dependent_MTases_sf"/>
</dbReference>
<accession>A0A2S5KQ17</accession>
<protein>
    <submittedName>
        <fullName evidence="5">SAM-dependent methyltransferase</fullName>
    </submittedName>
</protein>
<keyword evidence="2" id="KW-0808">Transferase</keyword>
<evidence type="ECO:0000313" key="5">
    <source>
        <dbReference type="EMBL" id="PPC76858.1"/>
    </source>
</evidence>
<proteinExistence type="predicted"/>
<dbReference type="PANTHER" id="PTHR43042:SF3">
    <property type="entry name" value="RIBOSOMAL RNA LARGE SUBUNIT METHYLTRANSFERASE YWBD-RELATED"/>
    <property type="match status" value="1"/>
</dbReference>
<dbReference type="InterPro" id="IPR019614">
    <property type="entry name" value="SAM-dep_methyl-trfase"/>
</dbReference>
<comment type="caution">
    <text evidence="5">The sequence shown here is derived from an EMBL/GenBank/DDBJ whole genome shotgun (WGS) entry which is preliminary data.</text>
</comment>
<dbReference type="CDD" id="cd11572">
    <property type="entry name" value="RlmI_M_like"/>
    <property type="match status" value="1"/>
</dbReference>
<evidence type="ECO:0000256" key="3">
    <source>
        <dbReference type="ARBA" id="ARBA00022691"/>
    </source>
</evidence>
<dbReference type="OrthoDB" id="9805492at2"/>
<evidence type="ECO:0000256" key="1">
    <source>
        <dbReference type="ARBA" id="ARBA00022603"/>
    </source>
</evidence>
<dbReference type="CDD" id="cd02440">
    <property type="entry name" value="AdoMet_MTases"/>
    <property type="match status" value="1"/>
</dbReference>
<dbReference type="Proteomes" id="UP000238196">
    <property type="component" value="Unassembled WGS sequence"/>
</dbReference>
<organism evidence="5 6">
    <name type="scientific">Proteobacteria bacterium 228</name>
    <dbReference type="NCBI Taxonomy" id="2083153"/>
    <lineage>
        <taxon>Bacteria</taxon>
        <taxon>Pseudomonadati</taxon>
        <taxon>Pseudomonadota</taxon>
    </lineage>
</organism>
<dbReference type="GO" id="GO:0008168">
    <property type="term" value="F:methyltransferase activity"/>
    <property type="evidence" value="ECO:0007669"/>
    <property type="project" value="UniProtKB-KW"/>
</dbReference>
<evidence type="ECO:0000259" key="4">
    <source>
        <dbReference type="Pfam" id="PF10672"/>
    </source>
</evidence>
<dbReference type="Pfam" id="PF10672">
    <property type="entry name" value="Methyltrans_SAM"/>
    <property type="match status" value="1"/>
</dbReference>
<dbReference type="EMBL" id="PRLP01000040">
    <property type="protein sequence ID" value="PPC76858.1"/>
    <property type="molecule type" value="Genomic_DNA"/>
</dbReference>
<evidence type="ECO:0000256" key="2">
    <source>
        <dbReference type="ARBA" id="ARBA00022679"/>
    </source>
</evidence>
<evidence type="ECO:0000313" key="6">
    <source>
        <dbReference type="Proteomes" id="UP000238196"/>
    </source>
</evidence>
<reference evidence="5 6" key="1">
    <citation type="submission" date="2018-02" db="EMBL/GenBank/DDBJ databases">
        <title>novel marine gammaproteobacteria from coastal saline agro ecosystem.</title>
        <authorList>
            <person name="Krishnan R."/>
            <person name="Ramesh Kumar N."/>
        </authorList>
    </citation>
    <scope>NUCLEOTIDE SEQUENCE [LARGE SCALE GENOMIC DNA]</scope>
    <source>
        <strain evidence="5 6">228</strain>
    </source>
</reference>
<keyword evidence="1 5" id="KW-0489">Methyltransferase</keyword>
<sequence>MTPIAASIALAFAQRQPLFSRCQTENTTCYRLFHGTNEGLPGVTVDRYGDLYLLQSFHTPLEVGQYQEIVAAVEQQLGQSVLWVYNDRSGSNSRIDTAQQDPALRPVDAALADHEGLELGVRYRVRGRHQGQDPLLFLDLRNARRYVLENSQNKDVLNLFSYTCGVGLCAAKGGAREVVNIDFAQSALAVGKENAELNGFPESQISFVQSDFFPACRQLAGLPVAARRGKRLPSYPRLTPRQFDLVFLDPPRYASSAFGTVDLLRDYQSLLKPAILATKADGQLICCNNVAQVDMETWRALVLRCAEKLERPVRDVQVISPAEDFPSPDGQPPLKTLVLQF</sequence>
<dbReference type="AlphaFoldDB" id="A0A2S5KQ17"/>
<dbReference type="GO" id="GO:0032259">
    <property type="term" value="P:methylation"/>
    <property type="evidence" value="ECO:0007669"/>
    <property type="project" value="UniProtKB-KW"/>
</dbReference>
<feature type="domain" description="S-adenosylmethionine-dependent methyltransferase" evidence="4">
    <location>
        <begin position="111"/>
        <end position="298"/>
    </location>
</feature>
<keyword evidence="3" id="KW-0949">S-adenosyl-L-methionine</keyword>
<gene>
    <name evidence="5" type="ORF">C4K68_13565</name>
</gene>
<dbReference type="PANTHER" id="PTHR43042">
    <property type="entry name" value="SAM-DEPENDENT METHYLTRANSFERASE"/>
    <property type="match status" value="1"/>
</dbReference>
<dbReference type="Gene3D" id="3.40.50.150">
    <property type="entry name" value="Vaccinia Virus protein VP39"/>
    <property type="match status" value="1"/>
</dbReference>